<evidence type="ECO:0000256" key="1">
    <source>
        <dbReference type="SAM" id="MobiDB-lite"/>
    </source>
</evidence>
<feature type="region of interest" description="Disordered" evidence="1">
    <location>
        <begin position="42"/>
        <end position="76"/>
    </location>
</feature>
<evidence type="ECO:0000313" key="2">
    <source>
        <dbReference type="EMBL" id="KAL2630619.1"/>
    </source>
</evidence>
<evidence type="ECO:0000313" key="3">
    <source>
        <dbReference type="Proteomes" id="UP001605036"/>
    </source>
</evidence>
<dbReference type="EMBL" id="JBHFFA010000004">
    <property type="protein sequence ID" value="KAL2630619.1"/>
    <property type="molecule type" value="Genomic_DNA"/>
</dbReference>
<organism evidence="2 3">
    <name type="scientific">Riccia fluitans</name>
    <dbReference type="NCBI Taxonomy" id="41844"/>
    <lineage>
        <taxon>Eukaryota</taxon>
        <taxon>Viridiplantae</taxon>
        <taxon>Streptophyta</taxon>
        <taxon>Embryophyta</taxon>
        <taxon>Marchantiophyta</taxon>
        <taxon>Marchantiopsida</taxon>
        <taxon>Marchantiidae</taxon>
        <taxon>Marchantiales</taxon>
        <taxon>Ricciaceae</taxon>
        <taxon>Riccia</taxon>
    </lineage>
</organism>
<proteinExistence type="predicted"/>
<comment type="caution">
    <text evidence="2">The sequence shown here is derived from an EMBL/GenBank/DDBJ whole genome shotgun (WGS) entry which is preliminary data.</text>
</comment>
<protein>
    <submittedName>
        <fullName evidence="2">Uncharacterized protein</fullName>
    </submittedName>
</protein>
<keyword evidence="3" id="KW-1185">Reference proteome</keyword>
<dbReference type="AlphaFoldDB" id="A0ABD1YIK4"/>
<name>A0ABD1YIK4_9MARC</name>
<reference evidence="2 3" key="1">
    <citation type="submission" date="2024-09" db="EMBL/GenBank/DDBJ databases">
        <title>Chromosome-scale assembly of Riccia fluitans.</title>
        <authorList>
            <person name="Paukszto L."/>
            <person name="Sawicki J."/>
            <person name="Karawczyk K."/>
            <person name="Piernik-Szablinska J."/>
            <person name="Szczecinska M."/>
            <person name="Mazdziarz M."/>
        </authorList>
    </citation>
    <scope>NUCLEOTIDE SEQUENCE [LARGE SCALE GENOMIC DNA]</scope>
    <source>
        <strain evidence="2">Rf_01</strain>
        <tissue evidence="2">Aerial parts of the thallus</tissue>
    </source>
</reference>
<sequence>MDRDRSCKQTKADEAIAVGTNIAMHKCPNGQTDQRAKFLSNKQPHTSKNGKPHWQAVGIKGWGTTKGLDGQARPTN</sequence>
<accession>A0ABD1YIK4</accession>
<gene>
    <name evidence="2" type="ORF">R1flu_015305</name>
</gene>
<dbReference type="Proteomes" id="UP001605036">
    <property type="component" value="Unassembled WGS sequence"/>
</dbReference>